<feature type="compositionally biased region" description="Polar residues" evidence="7">
    <location>
        <begin position="157"/>
        <end position="169"/>
    </location>
</feature>
<feature type="domain" description="YetF C-terminal" evidence="9">
    <location>
        <begin position="81"/>
        <end position="230"/>
    </location>
</feature>
<name>A0A3D9KN89_9BACL</name>
<dbReference type="AlphaFoldDB" id="A0A3D9KN89"/>
<comment type="similarity">
    <text evidence="2">Belongs to the UPF0702 family.</text>
</comment>
<keyword evidence="4 8" id="KW-0812">Transmembrane</keyword>
<dbReference type="Gene3D" id="3.30.240.20">
    <property type="entry name" value="bsu07140 like domains"/>
    <property type="match status" value="2"/>
</dbReference>
<dbReference type="RefSeq" id="WP_116059102.1">
    <property type="nucleotide sequence ID" value="NZ_QRDZ01000002.1"/>
</dbReference>
<reference evidence="10 11" key="1">
    <citation type="submission" date="2018-07" db="EMBL/GenBank/DDBJ databases">
        <title>Genomic Encyclopedia of Type Strains, Phase III (KMG-III): the genomes of soil and plant-associated and newly described type strains.</title>
        <authorList>
            <person name="Whitman W."/>
        </authorList>
    </citation>
    <scope>NUCLEOTIDE SEQUENCE [LARGE SCALE GENOMIC DNA]</scope>
    <source>
        <strain evidence="10 11">CECT 7287</strain>
    </source>
</reference>
<dbReference type="PANTHER" id="PTHR34582:SF6">
    <property type="entry name" value="UPF0702 TRANSMEMBRANE PROTEIN YCAP"/>
    <property type="match status" value="1"/>
</dbReference>
<gene>
    <name evidence="10" type="ORF">DFP98_102183</name>
</gene>
<proteinExistence type="inferred from homology"/>
<dbReference type="EMBL" id="QRDZ01000002">
    <property type="protein sequence ID" value="RED87703.1"/>
    <property type="molecule type" value="Genomic_DNA"/>
</dbReference>
<dbReference type="InterPro" id="IPR007353">
    <property type="entry name" value="DUF421"/>
</dbReference>
<protein>
    <submittedName>
        <fullName evidence="10">Uncharacterized membrane protein YcaP (DUF421 family)</fullName>
    </submittedName>
</protein>
<evidence type="ECO:0000256" key="1">
    <source>
        <dbReference type="ARBA" id="ARBA00004651"/>
    </source>
</evidence>
<dbReference type="GO" id="GO:0005886">
    <property type="term" value="C:plasma membrane"/>
    <property type="evidence" value="ECO:0007669"/>
    <property type="project" value="UniProtKB-SubCell"/>
</dbReference>
<feature type="transmembrane region" description="Helical" evidence="8">
    <location>
        <begin position="57"/>
        <end position="80"/>
    </location>
</feature>
<evidence type="ECO:0000256" key="3">
    <source>
        <dbReference type="ARBA" id="ARBA00022475"/>
    </source>
</evidence>
<keyword evidence="11" id="KW-1185">Reference proteome</keyword>
<evidence type="ECO:0000256" key="4">
    <source>
        <dbReference type="ARBA" id="ARBA00022692"/>
    </source>
</evidence>
<feature type="region of interest" description="Disordered" evidence="7">
    <location>
        <begin position="148"/>
        <end position="175"/>
    </location>
</feature>
<evidence type="ECO:0000256" key="7">
    <source>
        <dbReference type="SAM" id="MobiDB-lite"/>
    </source>
</evidence>
<dbReference type="Pfam" id="PF04239">
    <property type="entry name" value="DUF421"/>
    <property type="match status" value="1"/>
</dbReference>
<comment type="subcellular location">
    <subcellularLocation>
        <location evidence="1">Cell membrane</location>
        <topology evidence="1">Multi-pass membrane protein</topology>
    </subcellularLocation>
</comment>
<organism evidence="10 11">
    <name type="scientific">Cohnella phaseoli</name>
    <dbReference type="NCBI Taxonomy" id="456490"/>
    <lineage>
        <taxon>Bacteria</taxon>
        <taxon>Bacillati</taxon>
        <taxon>Bacillota</taxon>
        <taxon>Bacilli</taxon>
        <taxon>Bacillales</taxon>
        <taxon>Paenibacillaceae</taxon>
        <taxon>Cohnella</taxon>
    </lineage>
</organism>
<feature type="transmembrane region" description="Helical" evidence="8">
    <location>
        <begin position="6"/>
        <end position="25"/>
    </location>
</feature>
<accession>A0A3D9KN89</accession>
<evidence type="ECO:0000313" key="10">
    <source>
        <dbReference type="EMBL" id="RED87703.1"/>
    </source>
</evidence>
<dbReference type="Proteomes" id="UP000256977">
    <property type="component" value="Unassembled WGS sequence"/>
</dbReference>
<evidence type="ECO:0000256" key="2">
    <source>
        <dbReference type="ARBA" id="ARBA00006448"/>
    </source>
</evidence>
<keyword evidence="6 8" id="KW-0472">Membrane</keyword>
<keyword evidence="3" id="KW-1003">Cell membrane</keyword>
<keyword evidence="5 8" id="KW-1133">Transmembrane helix</keyword>
<evidence type="ECO:0000256" key="5">
    <source>
        <dbReference type="ARBA" id="ARBA00022989"/>
    </source>
</evidence>
<evidence type="ECO:0000313" key="11">
    <source>
        <dbReference type="Proteomes" id="UP000256977"/>
    </source>
</evidence>
<comment type="caution">
    <text evidence="10">The sequence shown here is derived from an EMBL/GenBank/DDBJ whole genome shotgun (WGS) entry which is preliminary data.</text>
</comment>
<evidence type="ECO:0000256" key="8">
    <source>
        <dbReference type="SAM" id="Phobius"/>
    </source>
</evidence>
<dbReference type="OrthoDB" id="1682423at2"/>
<dbReference type="InterPro" id="IPR023090">
    <property type="entry name" value="UPF0702_alpha/beta_dom_sf"/>
</dbReference>
<dbReference type="PANTHER" id="PTHR34582">
    <property type="entry name" value="UPF0702 TRANSMEMBRANE PROTEIN YCAP"/>
    <property type="match status" value="1"/>
</dbReference>
<sequence>MELTAILLRTIFMYFFIFLILRMMGKREIGKLSVFDLVISIMIAEIAVIVIESTEKTLITAVAPIILLVLIQIGFAFLTLKNRTMRLLFDGKPSVLVQDGHLNRKEMFRQRYNLDDLMLQLRENQVSSLHEVKLAVLESTGKLSVILKERDEGGNEGTTANRSPGNSDASHSKADSWPRVRYEVLPLPLIMDGQVQDDNLEKLGKTRFWLKSELQRHDVDNFKQVFFCSIDHKGKLYIDKK</sequence>
<feature type="transmembrane region" description="Helical" evidence="8">
    <location>
        <begin position="32"/>
        <end position="51"/>
    </location>
</feature>
<evidence type="ECO:0000259" key="9">
    <source>
        <dbReference type="Pfam" id="PF04239"/>
    </source>
</evidence>
<evidence type="ECO:0000256" key="6">
    <source>
        <dbReference type="ARBA" id="ARBA00023136"/>
    </source>
</evidence>